<feature type="compositionally biased region" description="Basic residues" evidence="1">
    <location>
        <begin position="1"/>
        <end position="12"/>
    </location>
</feature>
<gene>
    <name evidence="2" type="ORF">FDA38_01695</name>
</gene>
<evidence type="ECO:0000313" key="3">
    <source>
        <dbReference type="Proteomes" id="UP000305836"/>
    </source>
</evidence>
<dbReference type="Gene3D" id="3.40.50.880">
    <property type="match status" value="1"/>
</dbReference>
<organism evidence="2 3">
    <name type="scientific">Kribbella jiaozuonensis</name>
    <dbReference type="NCBI Taxonomy" id="2575441"/>
    <lineage>
        <taxon>Bacteria</taxon>
        <taxon>Bacillati</taxon>
        <taxon>Actinomycetota</taxon>
        <taxon>Actinomycetes</taxon>
        <taxon>Propionibacteriales</taxon>
        <taxon>Kribbellaceae</taxon>
        <taxon>Kribbella</taxon>
    </lineage>
</organism>
<dbReference type="Pfam" id="PF14871">
    <property type="entry name" value="GHL6"/>
    <property type="match status" value="1"/>
</dbReference>
<dbReference type="Gene3D" id="3.20.20.80">
    <property type="entry name" value="Glycosidases"/>
    <property type="match status" value="1"/>
</dbReference>
<evidence type="ECO:0000256" key="1">
    <source>
        <dbReference type="SAM" id="MobiDB-lite"/>
    </source>
</evidence>
<dbReference type="InterPro" id="IPR028212">
    <property type="entry name" value="GHL6"/>
</dbReference>
<reference evidence="2 3" key="1">
    <citation type="submission" date="2019-04" db="EMBL/GenBank/DDBJ databases">
        <title>Kribbella sp. NEAU-THZ 27 nov., a novel actinomycete isolated from soil.</title>
        <authorList>
            <person name="Duan L."/>
        </authorList>
    </citation>
    <scope>NUCLEOTIDE SEQUENCE [LARGE SCALE GENOMIC DNA]</scope>
    <source>
        <strain evidence="3">NEAU-THZ27</strain>
    </source>
</reference>
<dbReference type="EMBL" id="SZPZ01000001">
    <property type="protein sequence ID" value="TKK81582.1"/>
    <property type="molecule type" value="Genomic_DNA"/>
</dbReference>
<evidence type="ECO:0000313" key="2">
    <source>
        <dbReference type="EMBL" id="TKK81582.1"/>
    </source>
</evidence>
<dbReference type="SUPFAM" id="SSF51445">
    <property type="entry name" value="(Trans)glycosidases"/>
    <property type="match status" value="1"/>
</dbReference>
<dbReference type="InterPro" id="IPR029062">
    <property type="entry name" value="Class_I_gatase-like"/>
</dbReference>
<protein>
    <submittedName>
        <fullName evidence="2">Tat pathway signal protein</fullName>
    </submittedName>
</protein>
<dbReference type="OrthoDB" id="7536405at2"/>
<feature type="region of interest" description="Disordered" evidence="1">
    <location>
        <begin position="1"/>
        <end position="20"/>
    </location>
</feature>
<dbReference type="InterPro" id="IPR017853">
    <property type="entry name" value="GH"/>
</dbReference>
<accession>A0A4U3M0F3</accession>
<name>A0A4U3M0F3_9ACTN</name>
<comment type="caution">
    <text evidence="2">The sequence shown here is derived from an EMBL/GenBank/DDBJ whole genome shotgun (WGS) entry which is preliminary data.</text>
</comment>
<dbReference type="CDD" id="cd03143">
    <property type="entry name" value="A4_beta-galactosidase_middle_domain"/>
    <property type="match status" value="1"/>
</dbReference>
<dbReference type="AlphaFoldDB" id="A0A4U3M0F3"/>
<keyword evidence="3" id="KW-1185">Reference proteome</keyword>
<sequence>MHPRVGARRHAGGVRGWRGGRRTQPQVLRDVARERVRCRRRGPESQVKPWYQRTLRWAQTNLTEKDPARYDAEWWREHWRRTKVQGVIVNAGGIVAYYPSKFELQHRAEYLGDRDLYGEIAKLAQEDGLTVLARMDSNRAHQPLYDAHPDWFAIDAEGNPYRAGKLYVACVTGPYYKDFLTGILEEIIERTSPDGLTDNSWSGLGRDSICYCPNCRDSFGQDLPASPDWADPVYRQWIRWSYDQRLAVWDLNNEVTRRAGGPDCLWIGMNGGEVVAQSKRLRDDVEICKRASIFMLDSQWRHDESGFQANADSGKRLHGLLGWDTLIPESTAMYDAGVPTFRLGSKPEPEARMWAIEGWAGGIQPWWHHIGSVHDDRRQYATAQPLFEWHEANEEYLVDREPVATVGLLWSQRSVDFHGKDSAEEVSQLPYRGWVDALVRARIPYLPTAEVDERFQVLVVPNVGVLTDEQIAQLQAYSGRLVVTGESGLYDEWGDRRDDWALGDLLGVRHAGKRLGDGTVTDWENYDSHSYLRIEDRAVFDGDTDVLPFGGQLEVVEADKPALTWIPPFPIYPPEKSWMEEPQSDTPALVLGERTAYLAADLDRQYAKHHHPDHGKVLANLVQHDGIPLRVEGAGVLDCQLYKQGDRHILHLVNLDQGGAWRGRLEEFTPAGPFTVSLRASGSRAQLLVSGDEVEVKEQDGWITVEVDRITDHEVVVLS</sequence>
<proteinExistence type="predicted"/>
<dbReference type="Proteomes" id="UP000305836">
    <property type="component" value="Unassembled WGS sequence"/>
</dbReference>